<dbReference type="Gene3D" id="3.40.50.720">
    <property type="entry name" value="NAD(P)-binding Rossmann-like Domain"/>
    <property type="match status" value="1"/>
</dbReference>
<keyword evidence="5 8" id="KW-0521">NADP</keyword>
<evidence type="ECO:0000256" key="3">
    <source>
        <dbReference type="ARBA" id="ARBA00022526"/>
    </source>
</evidence>
<evidence type="ECO:0000256" key="7">
    <source>
        <dbReference type="ARBA" id="ARBA00023277"/>
    </source>
</evidence>
<reference evidence="11" key="1">
    <citation type="submission" date="2021-01" db="EMBL/GenBank/DDBJ databases">
        <authorList>
            <person name="Corre E."/>
            <person name="Pelletier E."/>
            <person name="Niang G."/>
            <person name="Scheremetjew M."/>
            <person name="Finn R."/>
            <person name="Kale V."/>
            <person name="Holt S."/>
            <person name="Cochrane G."/>
            <person name="Meng A."/>
            <person name="Brown T."/>
            <person name="Cohen L."/>
        </authorList>
    </citation>
    <scope>NUCLEOTIDE SEQUENCE</scope>
    <source>
        <strain evidence="11">CCMP1374</strain>
    </source>
</reference>
<comment type="similarity">
    <text evidence="2 8">Belongs to the glucose-6-phosphate dehydrogenase family.</text>
</comment>
<keyword evidence="7 8" id="KW-0119">Carbohydrate metabolism</keyword>
<dbReference type="SMART" id="SM00054">
    <property type="entry name" value="EFh"/>
    <property type="match status" value="2"/>
</dbReference>
<evidence type="ECO:0000256" key="9">
    <source>
        <dbReference type="SAM" id="MobiDB-lite"/>
    </source>
</evidence>
<feature type="domain" description="EF-hand" evidence="10">
    <location>
        <begin position="597"/>
        <end position="632"/>
    </location>
</feature>
<dbReference type="GO" id="GO:0006006">
    <property type="term" value="P:glucose metabolic process"/>
    <property type="evidence" value="ECO:0007669"/>
    <property type="project" value="UniProtKB-KW"/>
</dbReference>
<evidence type="ECO:0000256" key="6">
    <source>
        <dbReference type="ARBA" id="ARBA00023002"/>
    </source>
</evidence>
<dbReference type="InterPro" id="IPR002048">
    <property type="entry name" value="EF_hand_dom"/>
</dbReference>
<dbReference type="PROSITE" id="PS00069">
    <property type="entry name" value="G6P_DEHYDROGENASE"/>
    <property type="match status" value="1"/>
</dbReference>
<dbReference type="PANTHER" id="PTHR23429:SF0">
    <property type="entry name" value="GLUCOSE-6-PHOSPHATE 1-DEHYDROGENASE"/>
    <property type="match status" value="1"/>
</dbReference>
<dbReference type="Gene3D" id="1.10.238.10">
    <property type="entry name" value="EF-hand"/>
    <property type="match status" value="1"/>
</dbReference>
<dbReference type="InterPro" id="IPR001282">
    <property type="entry name" value="G6P_DH"/>
</dbReference>
<dbReference type="PROSITE" id="PS00018">
    <property type="entry name" value="EF_HAND_1"/>
    <property type="match status" value="2"/>
</dbReference>
<dbReference type="NCBIfam" id="TIGR00871">
    <property type="entry name" value="zwf"/>
    <property type="match status" value="1"/>
</dbReference>
<dbReference type="SUPFAM" id="SSF47473">
    <property type="entry name" value="EF-hand"/>
    <property type="match status" value="1"/>
</dbReference>
<dbReference type="AlphaFoldDB" id="A0A7S0E0G4"/>
<comment type="function">
    <text evidence="8">Catalyzes the rate-limiting step of the oxidative pentose-phosphate pathway, which represents a route for the dissimilation of carbohydrates besides glycolysis.</text>
</comment>
<dbReference type="InterPro" id="IPR018247">
    <property type="entry name" value="EF_Hand_1_Ca_BS"/>
</dbReference>
<name>A0A7S0E0G4_9EUKA</name>
<dbReference type="InterPro" id="IPR022674">
    <property type="entry name" value="G6P_DH_NAD-bd"/>
</dbReference>
<organism evidence="11">
    <name type="scientific">Phaeocystis antarctica</name>
    <dbReference type="NCBI Taxonomy" id="33657"/>
    <lineage>
        <taxon>Eukaryota</taxon>
        <taxon>Haptista</taxon>
        <taxon>Haptophyta</taxon>
        <taxon>Prymnesiophyceae</taxon>
        <taxon>Phaeocystales</taxon>
        <taxon>Phaeocystaceae</taxon>
        <taxon>Phaeocystis</taxon>
    </lineage>
</organism>
<dbReference type="PRINTS" id="PR00079">
    <property type="entry name" value="G6PDHDRGNASE"/>
</dbReference>
<dbReference type="PANTHER" id="PTHR23429">
    <property type="entry name" value="GLUCOSE-6-PHOSPHATE 1-DEHYDROGENASE G6PD"/>
    <property type="match status" value="1"/>
</dbReference>
<dbReference type="EC" id="1.1.1.49" evidence="8"/>
<dbReference type="GO" id="GO:0004345">
    <property type="term" value="F:glucose-6-phosphate dehydrogenase activity"/>
    <property type="evidence" value="ECO:0007669"/>
    <property type="project" value="UniProtKB-EC"/>
</dbReference>
<dbReference type="SUPFAM" id="SSF51735">
    <property type="entry name" value="NAD(P)-binding Rossmann-fold domains"/>
    <property type="match status" value="1"/>
</dbReference>
<dbReference type="InterPro" id="IPR019796">
    <property type="entry name" value="G6P_DH_AS"/>
</dbReference>
<dbReference type="InterPro" id="IPR011992">
    <property type="entry name" value="EF-hand-dom_pair"/>
</dbReference>
<dbReference type="GO" id="GO:0050661">
    <property type="term" value="F:NADP binding"/>
    <property type="evidence" value="ECO:0007669"/>
    <property type="project" value="InterPro"/>
</dbReference>
<feature type="region of interest" description="Disordered" evidence="9">
    <location>
        <begin position="1"/>
        <end position="20"/>
    </location>
</feature>
<evidence type="ECO:0000256" key="4">
    <source>
        <dbReference type="ARBA" id="ARBA00022837"/>
    </source>
</evidence>
<dbReference type="GO" id="GO:0009051">
    <property type="term" value="P:pentose-phosphate shunt, oxidative branch"/>
    <property type="evidence" value="ECO:0007669"/>
    <property type="project" value="TreeGrafter"/>
</dbReference>
<evidence type="ECO:0000256" key="2">
    <source>
        <dbReference type="ARBA" id="ARBA00009975"/>
    </source>
</evidence>
<dbReference type="EMBL" id="HBEP01003979">
    <property type="protein sequence ID" value="CAD8470928.1"/>
    <property type="molecule type" value="Transcribed_RNA"/>
</dbReference>
<evidence type="ECO:0000256" key="8">
    <source>
        <dbReference type="RuleBase" id="RU362120"/>
    </source>
</evidence>
<dbReference type="CDD" id="cd00051">
    <property type="entry name" value="EFh"/>
    <property type="match status" value="1"/>
</dbReference>
<accession>A0A7S0E0G4</accession>
<protein>
    <recommendedName>
        <fullName evidence="8">Glucose-6-phosphate 1-dehydrogenase</fullName>
        <ecNumber evidence="8">1.1.1.49</ecNumber>
    </recommendedName>
</protein>
<dbReference type="HAMAP" id="MF_00966">
    <property type="entry name" value="G6PD"/>
    <property type="match status" value="1"/>
</dbReference>
<dbReference type="Pfam" id="PF13499">
    <property type="entry name" value="EF-hand_7"/>
    <property type="match status" value="1"/>
</dbReference>
<dbReference type="PROSITE" id="PS50222">
    <property type="entry name" value="EF_HAND_2"/>
    <property type="match status" value="2"/>
</dbReference>
<dbReference type="Pfam" id="PF02781">
    <property type="entry name" value="G6PD_C"/>
    <property type="match status" value="1"/>
</dbReference>
<sequence length="681" mass="75001">MLSKLTSRGRTAKERAKADSQTLREVMEANAVGVAALAARVAQLEAELKTTKAALAAAPVAAAPMEKAASPVSVVPRRLPTREDGQGNTKMTVTGAPCPQGQVTDLTDHATLQAMPLSVVIFGATGDLAKKKLFPALYQLCLLGHLPRNLRIIGYGRKAVDLDAFVSKQCANIKEDPRLPKASFTDRISFHAGGYDAADSYTALDALLKSYEQGRGANRLFFLSVPPTIFGAVTEMISMHVRSASGFTRLMIEKPFGRDSPTFDALNALTSRHFSESQLFRLDHYLGKEVILNIASLRWANQVFEPTWNAKHIESVQLTFKEDLGTGGRGGYFDGFGIIRDIIQNHLLQAFMWLAMEPPTSMTGDAITEAKVALLSKVATLSLDDSEVFLGQFGRHGEDGGYHDDETVPAGSRCATFASLVLKVDTPRWKGVPFLFTAGKGMDERVCELRVRYRKLPTNKMMGVDSQNELVMRVQPDEAIYMIASAKEPGITAEQIRKPVVMDMKYATQFKGAYVGDAYERMFLNAARGDQALFVSAAELVEAWRIFTPLLHQIDEQKPLPVAHPFGALPQGYVEWAKAAGITILPTWQEYVVCMGDKVDELTKVFSELDKDKSGKLNYEEVAQLASRFFDGRQPTEARIRSIFSQFDEDGDGELSLEEMLAGVQAMHRAFEKSAEQLDHV</sequence>
<keyword evidence="6 8" id="KW-0560">Oxidoreductase</keyword>
<evidence type="ECO:0000313" key="11">
    <source>
        <dbReference type="EMBL" id="CAD8470928.1"/>
    </source>
</evidence>
<dbReference type="GO" id="GO:0005509">
    <property type="term" value="F:calcium ion binding"/>
    <property type="evidence" value="ECO:0007669"/>
    <property type="project" value="InterPro"/>
</dbReference>
<evidence type="ECO:0000259" key="10">
    <source>
        <dbReference type="PROSITE" id="PS50222"/>
    </source>
</evidence>
<feature type="region of interest" description="Disordered" evidence="9">
    <location>
        <begin position="78"/>
        <end position="100"/>
    </location>
</feature>
<feature type="domain" description="EF-hand" evidence="10">
    <location>
        <begin position="635"/>
        <end position="670"/>
    </location>
</feature>
<keyword evidence="3 8" id="KW-0313">Glucose metabolism</keyword>
<dbReference type="SUPFAM" id="SSF55347">
    <property type="entry name" value="Glyceraldehyde-3-phosphate dehydrogenase-like, C-terminal domain"/>
    <property type="match status" value="1"/>
</dbReference>
<evidence type="ECO:0000256" key="5">
    <source>
        <dbReference type="ARBA" id="ARBA00022857"/>
    </source>
</evidence>
<dbReference type="UniPathway" id="UPA00115">
    <property type="reaction ID" value="UER00408"/>
</dbReference>
<dbReference type="InterPro" id="IPR022675">
    <property type="entry name" value="G6P_DH_C"/>
</dbReference>
<comment type="pathway">
    <text evidence="1 8">Carbohydrate degradation; pentose phosphate pathway; D-ribulose 5-phosphate from D-glucose 6-phosphate (oxidative stage): step 1/3.</text>
</comment>
<dbReference type="InterPro" id="IPR036291">
    <property type="entry name" value="NAD(P)-bd_dom_sf"/>
</dbReference>
<gene>
    <name evidence="11" type="ORF">PANT1444_LOCUS2283</name>
</gene>
<proteinExistence type="inferred from homology"/>
<evidence type="ECO:0000256" key="1">
    <source>
        <dbReference type="ARBA" id="ARBA00004937"/>
    </source>
</evidence>
<dbReference type="Gene3D" id="3.30.360.10">
    <property type="entry name" value="Dihydrodipicolinate Reductase, domain 2"/>
    <property type="match status" value="1"/>
</dbReference>
<dbReference type="Pfam" id="PF00479">
    <property type="entry name" value="G6PD_N"/>
    <property type="match status" value="1"/>
</dbReference>
<keyword evidence="4" id="KW-0106">Calcium</keyword>
<comment type="catalytic activity">
    <reaction evidence="8">
        <text>D-glucose 6-phosphate + NADP(+) = 6-phospho-D-glucono-1,5-lactone + NADPH + H(+)</text>
        <dbReference type="Rhea" id="RHEA:15841"/>
        <dbReference type="ChEBI" id="CHEBI:15378"/>
        <dbReference type="ChEBI" id="CHEBI:57783"/>
        <dbReference type="ChEBI" id="CHEBI:57955"/>
        <dbReference type="ChEBI" id="CHEBI:58349"/>
        <dbReference type="ChEBI" id="CHEBI:61548"/>
        <dbReference type="EC" id="1.1.1.49"/>
    </reaction>
</comment>